<keyword evidence="1" id="KW-0812">Transmembrane</keyword>
<protein>
    <recommendedName>
        <fullName evidence="3">Cardiolipin synthase N-terminal domain-containing protein</fullName>
    </recommendedName>
</protein>
<feature type="transmembrane region" description="Helical" evidence="1">
    <location>
        <begin position="35"/>
        <end position="55"/>
    </location>
</feature>
<proteinExistence type="predicted"/>
<dbReference type="AlphaFoldDB" id="A0A455SZA8"/>
<keyword evidence="1" id="KW-1133">Transmembrane helix</keyword>
<name>A0A455SZA8_9CHLR</name>
<evidence type="ECO:0008006" key="3">
    <source>
        <dbReference type="Google" id="ProtNLM"/>
    </source>
</evidence>
<organism evidence="2">
    <name type="scientific">Thermogemmatispora argillosa</name>
    <dbReference type="NCBI Taxonomy" id="2045280"/>
    <lineage>
        <taxon>Bacteria</taxon>
        <taxon>Bacillati</taxon>
        <taxon>Chloroflexota</taxon>
        <taxon>Ktedonobacteria</taxon>
        <taxon>Thermogemmatisporales</taxon>
        <taxon>Thermogemmatisporaceae</taxon>
        <taxon>Thermogemmatispora</taxon>
    </lineage>
</organism>
<dbReference type="EMBL" id="AP019377">
    <property type="protein sequence ID" value="BBH93687.1"/>
    <property type="molecule type" value="Genomic_DNA"/>
</dbReference>
<keyword evidence="1" id="KW-0472">Membrane</keyword>
<sequence length="69" mass="7345">MPLGTLALILLIAGAILFLIAWIGALILTARLGRWGWFAAIFFFTLIGLLAYSLVGPETPASSPQSLQS</sequence>
<accession>A0A455SZA8</accession>
<reference evidence="2" key="1">
    <citation type="submission" date="2018-12" db="EMBL/GenBank/DDBJ databases">
        <title>Novel natural products biosynthetic potential of the class Ktedonobacteria.</title>
        <authorList>
            <person name="Zheng Y."/>
            <person name="Saitou A."/>
            <person name="Wang C.M."/>
            <person name="Toyoda A."/>
            <person name="Minakuchi Y."/>
            <person name="Sekiguchi Y."/>
            <person name="Ueda K."/>
            <person name="Takano H."/>
            <person name="Sakai Y."/>
            <person name="Yokota A."/>
            <person name="Yabe S."/>
        </authorList>
    </citation>
    <scope>NUCLEOTIDE SEQUENCE</scope>
    <source>
        <strain evidence="2">A3-2</strain>
    </source>
</reference>
<evidence type="ECO:0000313" key="2">
    <source>
        <dbReference type="EMBL" id="BBH93687.1"/>
    </source>
</evidence>
<feature type="transmembrane region" description="Helical" evidence="1">
    <location>
        <begin position="6"/>
        <end position="28"/>
    </location>
</feature>
<gene>
    <name evidence="2" type="ORF">KTA_18860</name>
</gene>
<evidence type="ECO:0000256" key="1">
    <source>
        <dbReference type="SAM" id="Phobius"/>
    </source>
</evidence>